<reference evidence="2 3" key="1">
    <citation type="submission" date="2016-12" db="EMBL/GenBank/DDBJ databases">
        <title>Trade-off between light-utilization and light-protection in marine flavobacteria.</title>
        <authorList>
            <person name="Kumagai Y."/>
            <person name="Yoshizawa S."/>
            <person name="Kogure K."/>
            <person name="Iwasaki W."/>
        </authorList>
    </citation>
    <scope>NUCLEOTIDE SEQUENCE [LARGE SCALE GENOMIC DNA]</scope>
    <source>
        <strain evidence="2 3">ATCC 43844</strain>
    </source>
</reference>
<keyword evidence="3" id="KW-1185">Reference proteome</keyword>
<evidence type="ECO:0000256" key="1">
    <source>
        <dbReference type="PROSITE-ProRule" id="PRU00339"/>
    </source>
</evidence>
<proteinExistence type="predicted"/>
<dbReference type="Pfam" id="PF13715">
    <property type="entry name" value="CarbopepD_reg_2"/>
    <property type="match status" value="1"/>
</dbReference>
<dbReference type="InterPro" id="IPR011990">
    <property type="entry name" value="TPR-like_helical_dom_sf"/>
</dbReference>
<dbReference type="InterPro" id="IPR008969">
    <property type="entry name" value="CarboxyPept-like_regulatory"/>
</dbReference>
<name>A0A2S7WWJ7_9FLAO</name>
<dbReference type="AlphaFoldDB" id="A0A2S7WWJ7"/>
<dbReference type="InterPro" id="IPR019734">
    <property type="entry name" value="TPR_rpt"/>
</dbReference>
<dbReference type="EMBL" id="MSCM01000001">
    <property type="protein sequence ID" value="PQJ81642.1"/>
    <property type="molecule type" value="Genomic_DNA"/>
</dbReference>
<feature type="repeat" description="TPR" evidence="1">
    <location>
        <begin position="319"/>
        <end position="352"/>
    </location>
</feature>
<comment type="caution">
    <text evidence="2">The sequence shown here is derived from an EMBL/GenBank/DDBJ whole genome shotgun (WGS) entry which is preliminary data.</text>
</comment>
<protein>
    <submittedName>
        <fullName evidence="2">Uncharacterized protein</fullName>
    </submittedName>
</protein>
<dbReference type="Proteomes" id="UP000239068">
    <property type="component" value="Unassembled WGS sequence"/>
</dbReference>
<organism evidence="2 3">
    <name type="scientific">Polaribacter glomeratus</name>
    <dbReference type="NCBI Taxonomy" id="102"/>
    <lineage>
        <taxon>Bacteria</taxon>
        <taxon>Pseudomonadati</taxon>
        <taxon>Bacteroidota</taxon>
        <taxon>Flavobacteriia</taxon>
        <taxon>Flavobacteriales</taxon>
        <taxon>Flavobacteriaceae</taxon>
    </lineage>
</organism>
<keyword evidence="1" id="KW-0802">TPR repeat</keyword>
<dbReference type="Gene3D" id="1.25.40.10">
    <property type="entry name" value="Tetratricopeptide repeat domain"/>
    <property type="match status" value="1"/>
</dbReference>
<sequence>MKEKLLIFLLLIPFFLCSQTEKEAEYRTISGFISYQNKQLSNVTVFVDSTMRYTVTDLKGFYSIKAKPGETLRFSYVGLKKVWVLVEEVTSVLNIGMKIENTREELRLNKTLKLGGGTIGDYNAAYMITQIAGDSLNKNATSLTKAIQDKIPDLRIRINEFAEEVLYIKGQELDGPAIWIFDGILFDIPLPVYTSEVKEVFVINTVETGFVIRVKTTIDYDTIKNINYNNFYFLDADYYANDATKYKKIKIDTPTYLDEYPKRAKSTEALNIYLNQYSKYKNETNYHFIIFNYFKKEKFDKNNLLKVLSDFENSSANNPEDLKGIAYKYQELNEHEKALSVYKKIIELRPRYSQSYRDLANTFLILKEYRDVWFAYNYYLNKGFKIEDNDIGEILTSEIIAAYNLDKEEQSSRRKIKINNPTKNIESDVRVVFEWNTSEAEFILEFVNPNLLTYDAENSANNNNDLIIDQKMKGYTSKEIFIKDLKKGNWLINLTYLGNKQQKPTIFKITTYYNWGRPNQSEKIAVFDFNLQNVKMQLLKLNSRSL</sequence>
<evidence type="ECO:0000313" key="2">
    <source>
        <dbReference type="EMBL" id="PQJ81642.1"/>
    </source>
</evidence>
<dbReference type="RefSeq" id="WP_105020214.1">
    <property type="nucleotide sequence ID" value="NZ_MSCM01000001.1"/>
</dbReference>
<dbReference type="SUPFAM" id="SSF48452">
    <property type="entry name" value="TPR-like"/>
    <property type="match status" value="1"/>
</dbReference>
<dbReference type="PROSITE" id="PS50005">
    <property type="entry name" value="TPR"/>
    <property type="match status" value="1"/>
</dbReference>
<gene>
    <name evidence="2" type="ORF">BTO16_03245</name>
</gene>
<accession>A0A2S7WWJ7</accession>
<dbReference type="OrthoDB" id="1079187at2"/>
<evidence type="ECO:0000313" key="3">
    <source>
        <dbReference type="Proteomes" id="UP000239068"/>
    </source>
</evidence>
<dbReference type="SUPFAM" id="SSF49464">
    <property type="entry name" value="Carboxypeptidase regulatory domain-like"/>
    <property type="match status" value="1"/>
</dbReference>